<dbReference type="InterPro" id="IPR027470">
    <property type="entry name" value="Cation_efflux_CTD"/>
</dbReference>
<organism evidence="13 14">
    <name type="scientific">Patella caerulea</name>
    <name type="common">Rayed Mediterranean limpet</name>
    <dbReference type="NCBI Taxonomy" id="87958"/>
    <lineage>
        <taxon>Eukaryota</taxon>
        <taxon>Metazoa</taxon>
        <taxon>Spiralia</taxon>
        <taxon>Lophotrochozoa</taxon>
        <taxon>Mollusca</taxon>
        <taxon>Gastropoda</taxon>
        <taxon>Patellogastropoda</taxon>
        <taxon>Patelloidea</taxon>
        <taxon>Patellidae</taxon>
        <taxon>Patella</taxon>
    </lineage>
</organism>
<dbReference type="InterPro" id="IPR058533">
    <property type="entry name" value="Cation_efflux_TM"/>
</dbReference>
<feature type="transmembrane region" description="Helical" evidence="10">
    <location>
        <begin position="253"/>
        <end position="276"/>
    </location>
</feature>
<proteinExistence type="inferred from homology"/>
<evidence type="ECO:0000256" key="10">
    <source>
        <dbReference type="SAM" id="Phobius"/>
    </source>
</evidence>
<keyword evidence="4 10" id="KW-0812">Transmembrane</keyword>
<feature type="region of interest" description="Disordered" evidence="9">
    <location>
        <begin position="1"/>
        <end position="34"/>
    </location>
</feature>
<keyword evidence="6 10" id="KW-1133">Transmembrane helix</keyword>
<feature type="transmembrane region" description="Helical" evidence="10">
    <location>
        <begin position="44"/>
        <end position="68"/>
    </location>
</feature>
<dbReference type="GO" id="GO:0005385">
    <property type="term" value="F:zinc ion transmembrane transporter activity"/>
    <property type="evidence" value="ECO:0007669"/>
    <property type="project" value="TreeGrafter"/>
</dbReference>
<dbReference type="Proteomes" id="UP001347796">
    <property type="component" value="Unassembled WGS sequence"/>
</dbReference>
<evidence type="ECO:0000256" key="4">
    <source>
        <dbReference type="ARBA" id="ARBA00022692"/>
    </source>
</evidence>
<dbReference type="InterPro" id="IPR027469">
    <property type="entry name" value="Cation_efflux_TMD_sf"/>
</dbReference>
<evidence type="ECO:0000313" key="14">
    <source>
        <dbReference type="Proteomes" id="UP001347796"/>
    </source>
</evidence>
<feature type="region of interest" description="Disordered" evidence="9">
    <location>
        <begin position="173"/>
        <end position="213"/>
    </location>
</feature>
<keyword evidence="5" id="KW-0862">Zinc</keyword>
<dbReference type="PANTHER" id="PTHR11562">
    <property type="entry name" value="CATION EFFLUX PROTEIN/ ZINC TRANSPORTER"/>
    <property type="match status" value="1"/>
</dbReference>
<evidence type="ECO:0000256" key="2">
    <source>
        <dbReference type="ARBA" id="ARBA00008873"/>
    </source>
</evidence>
<dbReference type="PANTHER" id="PTHR11562:SF17">
    <property type="entry name" value="RE54080P-RELATED"/>
    <property type="match status" value="1"/>
</dbReference>
<dbReference type="SUPFAM" id="SSF161111">
    <property type="entry name" value="Cation efflux protein transmembrane domain-like"/>
    <property type="match status" value="1"/>
</dbReference>
<keyword evidence="14" id="KW-1185">Reference proteome</keyword>
<keyword evidence="5" id="KW-0864">Zinc transport</keyword>
<evidence type="ECO:0000313" key="13">
    <source>
        <dbReference type="EMBL" id="KAK6167327.1"/>
    </source>
</evidence>
<gene>
    <name evidence="13" type="ORF">SNE40_021385</name>
</gene>
<dbReference type="Gene3D" id="1.20.1510.10">
    <property type="entry name" value="Cation efflux protein transmembrane domain"/>
    <property type="match status" value="1"/>
</dbReference>
<protein>
    <submittedName>
        <fullName evidence="13">Uncharacterized protein</fullName>
    </submittedName>
</protein>
<evidence type="ECO:0000256" key="7">
    <source>
        <dbReference type="ARBA" id="ARBA00023065"/>
    </source>
</evidence>
<feature type="compositionally biased region" description="Polar residues" evidence="9">
    <location>
        <begin position="14"/>
        <end position="25"/>
    </location>
</feature>
<keyword evidence="8 10" id="KW-0472">Membrane</keyword>
<dbReference type="GO" id="GO:0010043">
    <property type="term" value="P:response to zinc ion"/>
    <property type="evidence" value="ECO:0007669"/>
    <property type="project" value="TreeGrafter"/>
</dbReference>
<evidence type="ECO:0000256" key="3">
    <source>
        <dbReference type="ARBA" id="ARBA00022448"/>
    </source>
</evidence>
<dbReference type="InterPro" id="IPR002524">
    <property type="entry name" value="Cation_efflux"/>
</dbReference>
<feature type="compositionally biased region" description="Polar residues" evidence="9">
    <location>
        <begin position="186"/>
        <end position="198"/>
    </location>
</feature>
<dbReference type="InterPro" id="IPR050681">
    <property type="entry name" value="CDF/SLC30A"/>
</dbReference>
<reference evidence="13 14" key="1">
    <citation type="submission" date="2024-01" db="EMBL/GenBank/DDBJ databases">
        <title>The genome of the rayed Mediterranean limpet Patella caerulea (Linnaeus, 1758).</title>
        <authorList>
            <person name="Anh-Thu Weber A."/>
            <person name="Halstead-Nussloch G."/>
        </authorList>
    </citation>
    <scope>NUCLEOTIDE SEQUENCE [LARGE SCALE GENOMIC DNA]</scope>
    <source>
        <strain evidence="13">AATW-2023a</strain>
        <tissue evidence="13">Whole specimen</tissue>
    </source>
</reference>
<evidence type="ECO:0000256" key="6">
    <source>
        <dbReference type="ARBA" id="ARBA00022989"/>
    </source>
</evidence>
<accession>A0AAN8IXG8</accession>
<dbReference type="Pfam" id="PF16916">
    <property type="entry name" value="ZT_dimer"/>
    <property type="match status" value="1"/>
</dbReference>
<name>A0AAN8IXG8_PATCE</name>
<feature type="transmembrane region" description="Helical" evidence="10">
    <location>
        <begin position="288"/>
        <end position="310"/>
    </location>
</feature>
<evidence type="ECO:0000259" key="11">
    <source>
        <dbReference type="Pfam" id="PF01545"/>
    </source>
</evidence>
<dbReference type="SUPFAM" id="SSF160240">
    <property type="entry name" value="Cation efflux protein cytoplasmic domain-like"/>
    <property type="match status" value="1"/>
</dbReference>
<evidence type="ECO:0000259" key="12">
    <source>
        <dbReference type="Pfam" id="PF16916"/>
    </source>
</evidence>
<evidence type="ECO:0000256" key="1">
    <source>
        <dbReference type="ARBA" id="ARBA00004141"/>
    </source>
</evidence>
<keyword evidence="7" id="KW-0406">Ion transport</keyword>
<feature type="domain" description="Cation efflux protein cytoplasmic" evidence="12">
    <location>
        <begin position="316"/>
        <end position="390"/>
    </location>
</feature>
<dbReference type="EMBL" id="JAZGQO010000018">
    <property type="protein sequence ID" value="KAK6167327.1"/>
    <property type="molecule type" value="Genomic_DNA"/>
</dbReference>
<evidence type="ECO:0000256" key="9">
    <source>
        <dbReference type="SAM" id="MobiDB-lite"/>
    </source>
</evidence>
<dbReference type="Pfam" id="PF01545">
    <property type="entry name" value="Cation_efflux"/>
    <property type="match status" value="1"/>
</dbReference>
<dbReference type="InterPro" id="IPR036837">
    <property type="entry name" value="Cation_efflux_CTD_sf"/>
</dbReference>
<keyword evidence="3" id="KW-0813">Transport</keyword>
<dbReference type="GO" id="GO:0005886">
    <property type="term" value="C:plasma membrane"/>
    <property type="evidence" value="ECO:0007669"/>
    <property type="project" value="TreeGrafter"/>
</dbReference>
<comment type="similarity">
    <text evidence="2">Belongs to the cation diffusion facilitator (CDF) transporter (TC 2.A.4) family. SLC30A subfamily.</text>
</comment>
<feature type="compositionally biased region" description="Basic and acidic residues" evidence="9">
    <location>
        <begin position="1"/>
        <end position="13"/>
    </location>
</feature>
<feature type="transmembrane region" description="Helical" evidence="10">
    <location>
        <begin position="145"/>
        <end position="166"/>
    </location>
</feature>
<evidence type="ECO:0000256" key="5">
    <source>
        <dbReference type="ARBA" id="ARBA00022906"/>
    </source>
</evidence>
<feature type="compositionally biased region" description="Basic and acidic residues" evidence="9">
    <location>
        <begin position="201"/>
        <end position="213"/>
    </location>
</feature>
<feature type="transmembrane region" description="Helical" evidence="10">
    <location>
        <begin position="74"/>
        <end position="94"/>
    </location>
</feature>
<sequence length="405" mass="45121">MADRSVELQHSADHTNPNLTDSNSSHCHDASERSEIDKKARTKLIIASLLCLIFMVGEMAGGLIAHSLAIISDAAHLLTDFASFMISLLALYLASRRATKKLSFGWYRVEILGALISILMLWVLTGILVYSAVNRIIDKSYEIDATVMLITASCGVAFNLALGFTLHQGGHTHSHLGGGHSHNTKHSQNNHSHGNKSINNGHHDNHDNHANSSPEEIRVRYGSIDEEANGDYVRFKNADESQHRHSNINVKAAFVHVIGDLCQSIGVLIAALIIYFKPEWKMADPICTFLFSIFVIVTTITILRDILVVLMEGTPRHLIFTDVRDAFYEVEGVKDIHNLRVWSLTMDKTALSVHIAVYKDADPLKVLKTASGMIQSKFDIKETTMQIEEYVPEMLDCTYCQDLKD</sequence>
<evidence type="ECO:0000256" key="8">
    <source>
        <dbReference type="ARBA" id="ARBA00023136"/>
    </source>
</evidence>
<comment type="subcellular location">
    <subcellularLocation>
        <location evidence="1">Membrane</location>
        <topology evidence="1">Multi-pass membrane protein</topology>
    </subcellularLocation>
</comment>
<dbReference type="AlphaFoldDB" id="A0AAN8IXG8"/>
<dbReference type="NCBIfam" id="TIGR01297">
    <property type="entry name" value="CDF"/>
    <property type="match status" value="1"/>
</dbReference>
<feature type="domain" description="Cation efflux protein transmembrane" evidence="11">
    <location>
        <begin position="44"/>
        <end position="311"/>
    </location>
</feature>
<comment type="caution">
    <text evidence="13">The sequence shown here is derived from an EMBL/GenBank/DDBJ whole genome shotgun (WGS) entry which is preliminary data.</text>
</comment>
<feature type="transmembrane region" description="Helical" evidence="10">
    <location>
        <begin position="106"/>
        <end position="133"/>
    </location>
</feature>